<organism evidence="8 9">
    <name type="scientific">Aeromicrobium terrae</name>
    <dbReference type="NCBI Taxonomy" id="2498846"/>
    <lineage>
        <taxon>Bacteria</taxon>
        <taxon>Bacillati</taxon>
        <taxon>Actinomycetota</taxon>
        <taxon>Actinomycetes</taxon>
        <taxon>Propionibacteriales</taxon>
        <taxon>Nocardioidaceae</taxon>
        <taxon>Aeromicrobium</taxon>
    </lineage>
</organism>
<dbReference type="Gene3D" id="1.20.81.30">
    <property type="entry name" value="Type II secretion system (T2SS), domain F"/>
    <property type="match status" value="1"/>
</dbReference>
<dbReference type="InterPro" id="IPR042094">
    <property type="entry name" value="T2SS_GspF_sf"/>
</dbReference>
<evidence type="ECO:0000256" key="5">
    <source>
        <dbReference type="ARBA" id="ARBA00023136"/>
    </source>
</evidence>
<dbReference type="GO" id="GO:0005886">
    <property type="term" value="C:plasma membrane"/>
    <property type="evidence" value="ECO:0007669"/>
    <property type="project" value="UniProtKB-SubCell"/>
</dbReference>
<evidence type="ECO:0000313" key="9">
    <source>
        <dbReference type="Proteomes" id="UP000321571"/>
    </source>
</evidence>
<dbReference type="EMBL" id="VDUX01000002">
    <property type="protein sequence ID" value="TXL61999.1"/>
    <property type="molecule type" value="Genomic_DNA"/>
</dbReference>
<keyword evidence="9" id="KW-1185">Reference proteome</keyword>
<feature type="domain" description="Type II secretion system protein GspF" evidence="7">
    <location>
        <begin position="139"/>
        <end position="261"/>
    </location>
</feature>
<protein>
    <recommendedName>
        <fullName evidence="7">Type II secretion system protein GspF domain-containing protein</fullName>
    </recommendedName>
</protein>
<evidence type="ECO:0000256" key="4">
    <source>
        <dbReference type="ARBA" id="ARBA00022989"/>
    </source>
</evidence>
<comment type="caution">
    <text evidence="8">The sequence shown here is derived from an EMBL/GenBank/DDBJ whole genome shotgun (WGS) entry which is preliminary data.</text>
</comment>
<evidence type="ECO:0000259" key="7">
    <source>
        <dbReference type="Pfam" id="PF00482"/>
    </source>
</evidence>
<dbReference type="RefSeq" id="WP_147684253.1">
    <property type="nucleotide sequence ID" value="NZ_VDUX01000002.1"/>
</dbReference>
<gene>
    <name evidence="8" type="ORF">FHP06_04610</name>
</gene>
<reference evidence="8 9" key="1">
    <citation type="submission" date="2019-06" db="EMBL/GenBank/DDBJ databases">
        <title>Aeromicrobium sp. nov., isolated from a maize field.</title>
        <authorList>
            <person name="Lin S.-Y."/>
            <person name="Tsai C.-F."/>
            <person name="Young C.-C."/>
        </authorList>
    </citation>
    <scope>NUCLEOTIDE SEQUENCE [LARGE SCALE GENOMIC DNA]</scope>
    <source>
        <strain evidence="8 9">CC-CFT486</strain>
    </source>
</reference>
<dbReference type="OrthoDB" id="3747101at2"/>
<dbReference type="Proteomes" id="UP000321571">
    <property type="component" value="Unassembled WGS sequence"/>
</dbReference>
<feature type="transmembrane region" description="Helical" evidence="6">
    <location>
        <begin position="275"/>
        <end position="298"/>
    </location>
</feature>
<dbReference type="AlphaFoldDB" id="A0A5C8NJQ9"/>
<feature type="transmembrane region" description="Helical" evidence="6">
    <location>
        <begin position="241"/>
        <end position="263"/>
    </location>
</feature>
<dbReference type="PANTHER" id="PTHR35007">
    <property type="entry name" value="INTEGRAL MEMBRANE PROTEIN-RELATED"/>
    <property type="match status" value="1"/>
</dbReference>
<comment type="subcellular location">
    <subcellularLocation>
        <location evidence="1">Cell membrane</location>
        <topology evidence="1">Multi-pass membrane protein</topology>
    </subcellularLocation>
</comment>
<evidence type="ECO:0000313" key="8">
    <source>
        <dbReference type="EMBL" id="TXL61999.1"/>
    </source>
</evidence>
<feature type="transmembrane region" description="Helical" evidence="6">
    <location>
        <begin position="81"/>
        <end position="114"/>
    </location>
</feature>
<accession>A0A5C8NJQ9</accession>
<keyword evidence="4 6" id="KW-1133">Transmembrane helix</keyword>
<evidence type="ECO:0000256" key="6">
    <source>
        <dbReference type="SAM" id="Phobius"/>
    </source>
</evidence>
<dbReference type="InterPro" id="IPR018076">
    <property type="entry name" value="T2SS_GspF_dom"/>
</dbReference>
<sequence length="306" mass="33530">MALTLLLVCVVLALVIYALFQFWTDLGEQAQVLRAVNPDLVETAALQRRTRLDRAVVRSPWGPQVQDALMLTGLSLSPSRFVIACAVICLTIGFVLGLMLSWLLFPVGAFLGFLLIRQYVRRQRERRKEDFIAQMPELARTLSNASSAGLSIRTSVAMAADELSEPARTELRTVSEELNLGVPLDQALSDMERRLPSRELAILVSSLIVSARSGGALVSALRDISDTLETRKEVRREIRTTYAQTVATAYAVLGVGTLSLFLLEGLHSGTVDAMLRNPIGTASIVFAGAVYAGSIWAIRRMTRIDI</sequence>
<keyword evidence="5 6" id="KW-0472">Membrane</keyword>
<proteinExistence type="predicted"/>
<keyword evidence="3 6" id="KW-0812">Transmembrane</keyword>
<evidence type="ECO:0000256" key="3">
    <source>
        <dbReference type="ARBA" id="ARBA00022692"/>
    </source>
</evidence>
<evidence type="ECO:0000256" key="2">
    <source>
        <dbReference type="ARBA" id="ARBA00022475"/>
    </source>
</evidence>
<dbReference type="PANTHER" id="PTHR35007:SF1">
    <property type="entry name" value="PILUS ASSEMBLY PROTEIN"/>
    <property type="match status" value="1"/>
</dbReference>
<name>A0A5C8NJQ9_9ACTN</name>
<keyword evidence="2" id="KW-1003">Cell membrane</keyword>
<dbReference type="Pfam" id="PF00482">
    <property type="entry name" value="T2SSF"/>
    <property type="match status" value="1"/>
</dbReference>
<evidence type="ECO:0000256" key="1">
    <source>
        <dbReference type="ARBA" id="ARBA00004651"/>
    </source>
</evidence>